<evidence type="ECO:0000313" key="1">
    <source>
        <dbReference type="EMBL" id="PKK67821.1"/>
    </source>
</evidence>
<evidence type="ECO:0000313" key="2">
    <source>
        <dbReference type="Proteomes" id="UP000233469"/>
    </source>
</evidence>
<gene>
    <name evidence="1" type="ORF">RhiirC2_783026</name>
</gene>
<dbReference type="Proteomes" id="UP000233469">
    <property type="component" value="Unassembled WGS sequence"/>
</dbReference>
<dbReference type="AlphaFoldDB" id="A0A2N1N1S2"/>
<sequence>MLKWKHLCKEKGLNTKGQTPKWFQDLRRCKWSIITWNDIGDYPIFCEDKKKSKSQKHKRIGLHLQLLAEKIDLNNSPYLEKCEGCERNIGKKNNEKKECLIYLENNISRIIERRKENNYIKPYETLNNIIEKNNRVKNVIRMEQRDKIYNEKIEQIDNIIKSEDAFINIIKNSIFEHDNDDLEEKSKYFIIIDVLKTKSRIDAKGMRCYEFNIIWNIVKGKNGNINERKEILLLAKHECTNENEFRIILRSLIIGIIIIEDKSEIILGINENLQKLIKEFRNNFSNRRKIDTKDLRLKTREMLKEKEIAKTIKYSFEIIDEALLVNEFNIYWNQRLINGGYRGWRKKITNAIWKNEILNSNKLDDLFMYNHKKEFDWQTTLEFVSNRIEFSKRQCNNKDTYERSYRIKNLLKDQPTYEILHQRNMNKIDDNKCIRCNKDEVGNWKHIWICDANGSHSFY</sequence>
<accession>A0A2N1N1S2</accession>
<protein>
    <submittedName>
        <fullName evidence="1">Uncharacterized protein</fullName>
    </submittedName>
</protein>
<reference evidence="1 2" key="2">
    <citation type="submission" date="2017-10" db="EMBL/GenBank/DDBJ databases">
        <title>Extensive intraspecific genome diversity in a model arbuscular mycorrhizal fungus.</title>
        <authorList>
            <person name="Chen E.C.H."/>
            <person name="Morin E."/>
            <person name="Baudet D."/>
            <person name="Noel J."/>
            <person name="Ndikumana S."/>
            <person name="Charron P."/>
            <person name="St-Onge C."/>
            <person name="Giorgi J."/>
            <person name="Grigoriev I.V."/>
            <person name="Roux C."/>
            <person name="Martin F.M."/>
            <person name="Corradi N."/>
        </authorList>
    </citation>
    <scope>NUCLEOTIDE SEQUENCE [LARGE SCALE GENOMIC DNA]</scope>
    <source>
        <strain evidence="1 2">C2</strain>
    </source>
</reference>
<dbReference type="VEuPathDB" id="FungiDB:RhiirA1_464807"/>
<dbReference type="VEuPathDB" id="FungiDB:FUN_010125"/>
<reference evidence="1 2" key="1">
    <citation type="submission" date="2016-04" db="EMBL/GenBank/DDBJ databases">
        <title>Genome analyses suggest a sexual origin of heterokaryosis in a supposedly ancient asexual fungus.</title>
        <authorList>
            <person name="Ropars J."/>
            <person name="Sedzielewska K."/>
            <person name="Noel J."/>
            <person name="Charron P."/>
            <person name="Farinelli L."/>
            <person name="Marton T."/>
            <person name="Kruger M."/>
            <person name="Pelin A."/>
            <person name="Brachmann A."/>
            <person name="Corradi N."/>
        </authorList>
    </citation>
    <scope>NUCLEOTIDE SEQUENCE [LARGE SCALE GENOMIC DNA]</scope>
    <source>
        <strain evidence="1 2">C2</strain>
    </source>
</reference>
<name>A0A2N1N1S2_9GLOM</name>
<comment type="caution">
    <text evidence="1">The sequence shown here is derived from an EMBL/GenBank/DDBJ whole genome shotgun (WGS) entry which is preliminary data.</text>
</comment>
<dbReference type="EMBL" id="LLXL01000912">
    <property type="protein sequence ID" value="PKK67821.1"/>
    <property type="molecule type" value="Genomic_DNA"/>
</dbReference>
<organism evidence="1 2">
    <name type="scientific">Rhizophagus irregularis</name>
    <dbReference type="NCBI Taxonomy" id="588596"/>
    <lineage>
        <taxon>Eukaryota</taxon>
        <taxon>Fungi</taxon>
        <taxon>Fungi incertae sedis</taxon>
        <taxon>Mucoromycota</taxon>
        <taxon>Glomeromycotina</taxon>
        <taxon>Glomeromycetes</taxon>
        <taxon>Glomerales</taxon>
        <taxon>Glomeraceae</taxon>
        <taxon>Rhizophagus</taxon>
    </lineage>
</organism>
<dbReference type="VEuPathDB" id="FungiDB:FUN_017064"/>
<dbReference type="VEuPathDB" id="FungiDB:RhiirA1_468511"/>
<proteinExistence type="predicted"/>